<evidence type="ECO:0000256" key="21">
    <source>
        <dbReference type="ARBA" id="ARBA00079437"/>
    </source>
</evidence>
<gene>
    <name evidence="25" type="ORF">CGI_10018984</name>
</gene>
<dbReference type="Pfam" id="PF08911">
    <property type="entry name" value="NUP50"/>
    <property type="match status" value="1"/>
</dbReference>
<feature type="region of interest" description="Disordered" evidence="24">
    <location>
        <begin position="381"/>
        <end position="446"/>
    </location>
</feature>
<keyword evidence="13" id="KW-0811">Translocation</keyword>
<dbReference type="Pfam" id="PF00641">
    <property type="entry name" value="Zn_ribbon_RanBP"/>
    <property type="match status" value="3"/>
</dbReference>
<feature type="compositionally biased region" description="Polar residues" evidence="24">
    <location>
        <begin position="230"/>
        <end position="244"/>
    </location>
</feature>
<feature type="region of interest" description="Disordered" evidence="24">
    <location>
        <begin position="78"/>
        <end position="118"/>
    </location>
</feature>
<sequence>MAKRVAERELTDRNWDQEDDVEEAGTFAVATKSELQRRQIKTAKRTGASLGAGGKTSSFSGFGGFSFKPTQTSTPFSANVKSFTNGKPEKPSLSSVTEVNGTPEKKGVEKKKENDSEQATYMSSLRSLNESVLAWIKQHVEKNPYCILTPIFTDYEKHIKTIEAYKSGASQAKSQTTDNSEKKSAPALGSKETQPSLSTLFKPAPGSWTCGTCMIQNKGDVSKCVACQTSKPGAGASNSQTTSAAPALGSKETQPSLSTLFKPAPGSWTCDTCMIQNKGDVSKCVACQTSKPGAGASNSQATSAAPSIGSKETQPSLSTLFKPAPGSWTCDTCMIQNKGDVSKCVACQTSKPGAGASNSQAASAGTPDFKFGSNNVSNATTGSGFKLNTGGTTTGASSTSGFTFGSGENKSTASGFKFESNGMANNSNTSSSSGLKSGSGNESSSATGFSFGTNAGTGNVPKPAFSFGLGSGTTNSESTKGFSFAPSTSAPGSSSFGPGFFSRPAGASDAAEEEEYEPPKVESTEIAEEGSQYSVKCKLFYQRDGKWNEKGVGFLHLKKPDGKAQLVVRADTNLGNILLNISLSPSIPLKRQGTNNVYMMCVPNPKISPKDEENKPAAMLLDCIDVCGKNLYIGTSDCFVVHYTIEERTQPSGKVTFHCDKIGHKYLALKKPIVQIKSASALNRIMVLCDNTISMLNMLDLEPVMGGAKIKGVNCFCFNENPQNSSPFSVEICVALRKKQLQFYTVTEDKFIHLRDVSLSEPAVELDLDSPFVCVAMTSQYSMINTDTGYEQSLFPYDNENSRPLIKRVGKEEFLLGGPSALGMFVTSDGISQRPPLQWSDNLASISYLHPYIIAMNDEFITVHSILDQQQKQTIPFQGGVYLENFDGKVFIASGRAVYSLVPVAWEKQVQALLADKRVTEALDLAKNANKSGLSRDKINKIYKRFQQQAAFIEFSQQKFEEALELFKSGETDAREVICLYPKFLPSNSSFTRCAPPLHEIADINQLCRGNEDLILQYKDFLCSYLEEIKGTKLAVGYKQEIDVALLKLYAELNTEGLIPLISNDSGCDLNDCVEWLEKYKRFHALGLLYRLHSDHDKALGIWQKLANGDITDESFPGLPFLIDYLSNLSDHELVWKYVDWVLSNDPEAGVQIFTNRPTSEPPSERMRPDTIIDYLHRFPEAVISYLEYLIFQKKLEKEKYHTHLAVLYLDSVLQLMKEPNAKKEQIDIARSKLRHMLQMSSLYRVQLILGKAKETNMHAECAILYGKLEEHDKALRILVHKLKDYGAAENYCMVNSNGKDSVVRKRLFHALLNVYLDPSYEQKDQLIKPAVELLNNNVADFDTVKVLQSLPDSWSVHIISQFLSRAVRKSMNLSRNTRIERMMSRGENLRVKQTSIELQREFVTMNDDRMCAVCNRAFSDPTFVRYPNGVVTHVHCAKNRHVCPVTGKLFSTKQS</sequence>
<evidence type="ECO:0000256" key="10">
    <source>
        <dbReference type="ARBA" id="ARBA00022816"/>
    </source>
</evidence>
<evidence type="ECO:0000256" key="20">
    <source>
        <dbReference type="ARBA" id="ARBA00078197"/>
    </source>
</evidence>
<dbReference type="PROSITE" id="PS50236">
    <property type="entry name" value="CHCR"/>
    <property type="match status" value="1"/>
</dbReference>
<dbReference type="InterPro" id="IPR001876">
    <property type="entry name" value="Znf_RanBP2"/>
</dbReference>
<dbReference type="HOGENOM" id="CLU_251018_0_0_1"/>
<keyword evidence="14" id="KW-0238">DNA-binding</keyword>
<evidence type="ECO:0000256" key="5">
    <source>
        <dbReference type="ARBA" id="ARBA00022448"/>
    </source>
</evidence>
<dbReference type="InterPro" id="IPR019452">
    <property type="entry name" value="VPS39/TGF_beta_rcpt-assoc_1"/>
</dbReference>
<organism evidence="25">
    <name type="scientific">Magallana gigas</name>
    <name type="common">Pacific oyster</name>
    <name type="synonym">Crassostrea gigas</name>
    <dbReference type="NCBI Taxonomy" id="29159"/>
    <lineage>
        <taxon>Eukaryota</taxon>
        <taxon>Metazoa</taxon>
        <taxon>Spiralia</taxon>
        <taxon>Lophotrochozoa</taxon>
        <taxon>Mollusca</taxon>
        <taxon>Bivalvia</taxon>
        <taxon>Autobranchia</taxon>
        <taxon>Pteriomorphia</taxon>
        <taxon>Ostreida</taxon>
        <taxon>Ostreoidea</taxon>
        <taxon>Ostreidae</taxon>
        <taxon>Magallana</taxon>
    </lineage>
</organism>
<feature type="region of interest" description="Disordered" evidence="24">
    <location>
        <begin position="478"/>
        <end position="527"/>
    </location>
</feature>
<dbReference type="InterPro" id="IPR001180">
    <property type="entry name" value="CNH_dom"/>
</dbReference>
<dbReference type="Pfam" id="PF10366">
    <property type="entry name" value="Vps39_1"/>
    <property type="match status" value="1"/>
</dbReference>
<feature type="compositionally biased region" description="Basic and acidic residues" evidence="24">
    <location>
        <begin position="103"/>
        <end position="115"/>
    </location>
</feature>
<keyword evidence="11" id="KW-0862">Zinc</keyword>
<comment type="similarity">
    <text evidence="18">Belongs to the NUP153 family.</text>
</comment>
<dbReference type="InterPro" id="IPR015007">
    <property type="entry name" value="NUP2/50/61"/>
</dbReference>
<dbReference type="Pfam" id="PF10367">
    <property type="entry name" value="zf-Vps39_C"/>
    <property type="match status" value="1"/>
</dbReference>
<feature type="region of interest" description="Disordered" evidence="24">
    <location>
        <begin position="1"/>
        <end position="20"/>
    </location>
</feature>
<dbReference type="SUPFAM" id="SSF90209">
    <property type="entry name" value="Ran binding protein zinc finger-like"/>
    <property type="match status" value="3"/>
</dbReference>
<keyword evidence="17" id="KW-0539">Nucleus</keyword>
<evidence type="ECO:0000313" key="25">
    <source>
        <dbReference type="EMBL" id="EKC39344.1"/>
    </source>
</evidence>
<dbReference type="GO" id="GO:0005737">
    <property type="term" value="C:cytoplasm"/>
    <property type="evidence" value="ECO:0007669"/>
    <property type="project" value="UniProtKB-SubCell"/>
</dbReference>
<dbReference type="Gene3D" id="4.10.1060.10">
    <property type="entry name" value="Zinc finger, RanBP2-type"/>
    <property type="match status" value="3"/>
</dbReference>
<feature type="region of interest" description="Disordered" evidence="24">
    <location>
        <begin position="291"/>
        <end position="315"/>
    </location>
</feature>
<dbReference type="PANTHER" id="PTHR12894">
    <property type="entry name" value="CNH DOMAIN CONTAINING"/>
    <property type="match status" value="1"/>
</dbReference>
<comment type="subcellular location">
    <subcellularLocation>
        <location evidence="3">Cytoplasm</location>
    </subcellularLocation>
    <subcellularLocation>
        <location evidence="2">Nucleus membrane</location>
    </subcellularLocation>
    <subcellularLocation>
        <location evidence="4">Nucleus</location>
        <location evidence="4">Nuclear pore complex</location>
    </subcellularLocation>
</comment>
<feature type="compositionally biased region" description="Low complexity" evidence="24">
    <location>
        <begin position="389"/>
        <end position="407"/>
    </location>
</feature>
<feature type="region of interest" description="Disordered" evidence="24">
    <location>
        <begin position="230"/>
        <end position="254"/>
    </location>
</feature>
<dbReference type="Pfam" id="PF00780">
    <property type="entry name" value="CNH"/>
    <property type="match status" value="1"/>
</dbReference>
<dbReference type="FunFam" id="4.10.1060.10:FF:000001">
    <property type="entry name" value="Nuclear pore complex protein Nup153"/>
    <property type="match status" value="3"/>
</dbReference>
<dbReference type="SMART" id="SM00547">
    <property type="entry name" value="ZnF_RBZ"/>
    <property type="match status" value="3"/>
</dbReference>
<protein>
    <recommendedName>
        <fullName evidence="19">Nuclear pore complex protein Nup153</fullName>
    </recommendedName>
    <alternativeName>
        <fullName evidence="21">153 kDa nucleoporin</fullName>
    </alternativeName>
    <alternativeName>
        <fullName evidence="20">Nucleoporin Nup153</fullName>
    </alternativeName>
</protein>
<evidence type="ECO:0000256" key="7">
    <source>
        <dbReference type="ARBA" id="ARBA00022723"/>
    </source>
</evidence>
<evidence type="ECO:0000256" key="14">
    <source>
        <dbReference type="ARBA" id="ARBA00023125"/>
    </source>
</evidence>
<evidence type="ECO:0000256" key="4">
    <source>
        <dbReference type="ARBA" id="ARBA00004567"/>
    </source>
</evidence>
<feature type="compositionally biased region" description="Polar residues" evidence="24">
    <location>
        <begin position="168"/>
        <end position="178"/>
    </location>
</feature>
<evidence type="ECO:0000256" key="3">
    <source>
        <dbReference type="ARBA" id="ARBA00004496"/>
    </source>
</evidence>
<dbReference type="EMBL" id="JH819085">
    <property type="protein sequence ID" value="EKC39344.1"/>
    <property type="molecule type" value="Genomic_DNA"/>
</dbReference>
<feature type="compositionally biased region" description="Low complexity" evidence="24">
    <location>
        <begin position="483"/>
        <end position="507"/>
    </location>
</feature>
<dbReference type="PROSITE" id="PS01358">
    <property type="entry name" value="ZF_RANBP2_1"/>
    <property type="match status" value="3"/>
</dbReference>
<dbReference type="PROSITE" id="PS50219">
    <property type="entry name" value="CNH"/>
    <property type="match status" value="1"/>
</dbReference>
<dbReference type="InterPro" id="IPR000547">
    <property type="entry name" value="Clathrin_H-chain/VPS_repeat"/>
</dbReference>
<dbReference type="InterPro" id="IPR032914">
    <property type="entry name" value="Vam6/VPS39/TRAP1"/>
</dbReference>
<comment type="cofactor">
    <cofactor evidence="1">
        <name>Zn(2+)</name>
        <dbReference type="ChEBI" id="CHEBI:29105"/>
    </cofactor>
</comment>
<keyword evidence="16" id="KW-0472">Membrane</keyword>
<dbReference type="GO" id="GO:0031965">
    <property type="term" value="C:nuclear membrane"/>
    <property type="evidence" value="ECO:0007669"/>
    <property type="project" value="UniProtKB-SubCell"/>
</dbReference>
<evidence type="ECO:0000256" key="18">
    <source>
        <dbReference type="ARBA" id="ARBA00060842"/>
    </source>
</evidence>
<evidence type="ECO:0000256" key="19">
    <source>
        <dbReference type="ARBA" id="ARBA00068609"/>
    </source>
</evidence>
<evidence type="ECO:0000256" key="23">
    <source>
        <dbReference type="PROSITE-ProRule" id="PRU01006"/>
    </source>
</evidence>
<dbReference type="InterPro" id="IPR011993">
    <property type="entry name" value="PH-like_dom_sf"/>
</dbReference>
<dbReference type="InterPro" id="IPR000156">
    <property type="entry name" value="Ran_bind_dom"/>
</dbReference>
<dbReference type="InterPro" id="IPR019453">
    <property type="entry name" value="VPS39/TGFA1_Znf"/>
</dbReference>
<feature type="repeat" description="CHCR" evidence="23">
    <location>
        <begin position="1157"/>
        <end position="1321"/>
    </location>
</feature>
<evidence type="ECO:0000256" key="24">
    <source>
        <dbReference type="SAM" id="MobiDB-lite"/>
    </source>
</evidence>
<feature type="region of interest" description="Disordered" evidence="24">
    <location>
        <begin position="167"/>
        <end position="198"/>
    </location>
</feature>
<dbReference type="GO" id="GO:0003677">
    <property type="term" value="F:DNA binding"/>
    <property type="evidence" value="ECO:0007669"/>
    <property type="project" value="UniProtKB-KW"/>
</dbReference>
<keyword evidence="15" id="KW-0906">Nuclear pore complex</keyword>
<feature type="compositionally biased region" description="Low complexity" evidence="24">
    <location>
        <begin position="420"/>
        <end position="445"/>
    </location>
</feature>
<dbReference type="SUPFAM" id="SSF50729">
    <property type="entry name" value="PH domain-like"/>
    <property type="match status" value="1"/>
</dbReference>
<evidence type="ECO:0000256" key="11">
    <source>
        <dbReference type="ARBA" id="ARBA00022833"/>
    </source>
</evidence>
<dbReference type="InParanoid" id="K1R712"/>
<dbReference type="Gene3D" id="2.30.29.30">
    <property type="entry name" value="Pleckstrin-homology domain (PH domain)/Phosphotyrosine-binding domain (PTB)"/>
    <property type="match status" value="1"/>
</dbReference>
<dbReference type="GO" id="GO:0006914">
    <property type="term" value="P:autophagy"/>
    <property type="evidence" value="ECO:0007669"/>
    <property type="project" value="TreeGrafter"/>
</dbReference>
<accession>K1R712</accession>
<evidence type="ECO:0000256" key="1">
    <source>
        <dbReference type="ARBA" id="ARBA00001947"/>
    </source>
</evidence>
<reference evidence="25" key="1">
    <citation type="journal article" date="2012" name="Nature">
        <title>The oyster genome reveals stress adaptation and complexity of shell formation.</title>
        <authorList>
            <person name="Zhang G."/>
            <person name="Fang X."/>
            <person name="Guo X."/>
            <person name="Li L."/>
            <person name="Luo R."/>
            <person name="Xu F."/>
            <person name="Yang P."/>
            <person name="Zhang L."/>
            <person name="Wang X."/>
            <person name="Qi H."/>
            <person name="Xiong Z."/>
            <person name="Que H."/>
            <person name="Xie Y."/>
            <person name="Holland P.W."/>
            <person name="Paps J."/>
            <person name="Zhu Y."/>
            <person name="Wu F."/>
            <person name="Chen Y."/>
            <person name="Wang J."/>
            <person name="Peng C."/>
            <person name="Meng J."/>
            <person name="Yang L."/>
            <person name="Liu J."/>
            <person name="Wen B."/>
            <person name="Zhang N."/>
            <person name="Huang Z."/>
            <person name="Zhu Q."/>
            <person name="Feng Y."/>
            <person name="Mount A."/>
            <person name="Hedgecock D."/>
            <person name="Xu Z."/>
            <person name="Liu Y."/>
            <person name="Domazet-Loso T."/>
            <person name="Du Y."/>
            <person name="Sun X."/>
            <person name="Zhang S."/>
            <person name="Liu B."/>
            <person name="Cheng P."/>
            <person name="Jiang X."/>
            <person name="Li J."/>
            <person name="Fan D."/>
            <person name="Wang W."/>
            <person name="Fu W."/>
            <person name="Wang T."/>
            <person name="Wang B."/>
            <person name="Zhang J."/>
            <person name="Peng Z."/>
            <person name="Li Y."/>
            <person name="Li N."/>
            <person name="Wang J."/>
            <person name="Chen M."/>
            <person name="He Y."/>
            <person name="Tan F."/>
            <person name="Song X."/>
            <person name="Zheng Q."/>
            <person name="Huang R."/>
            <person name="Yang H."/>
            <person name="Du X."/>
            <person name="Chen L."/>
            <person name="Yang M."/>
            <person name="Gaffney P.M."/>
            <person name="Wang S."/>
            <person name="Luo L."/>
            <person name="She Z."/>
            <person name="Ming Y."/>
            <person name="Huang W."/>
            <person name="Zhang S."/>
            <person name="Huang B."/>
            <person name="Zhang Y."/>
            <person name="Qu T."/>
            <person name="Ni P."/>
            <person name="Miao G."/>
            <person name="Wang J."/>
            <person name="Wang Q."/>
            <person name="Steinberg C.E."/>
            <person name="Wang H."/>
            <person name="Li N."/>
            <person name="Qian L."/>
            <person name="Zhang G."/>
            <person name="Li Y."/>
            <person name="Yang H."/>
            <person name="Liu X."/>
            <person name="Wang J."/>
            <person name="Yin Y."/>
            <person name="Wang J."/>
        </authorList>
    </citation>
    <scope>NUCLEOTIDE SEQUENCE [LARGE SCALE GENOMIC DNA]</scope>
    <source>
        <strain evidence="25">05x7-T-G4-1.051#20</strain>
    </source>
</reference>
<feature type="compositionally biased region" description="Basic and acidic residues" evidence="24">
    <location>
        <begin position="1"/>
        <end position="16"/>
    </location>
</feature>
<keyword evidence="6" id="KW-0963">Cytoplasm</keyword>
<keyword evidence="7" id="KW-0479">Metal-binding</keyword>
<evidence type="ECO:0000256" key="6">
    <source>
        <dbReference type="ARBA" id="ARBA00022490"/>
    </source>
</evidence>
<evidence type="ECO:0000256" key="17">
    <source>
        <dbReference type="ARBA" id="ARBA00023242"/>
    </source>
</evidence>
<evidence type="ECO:0000256" key="9">
    <source>
        <dbReference type="ARBA" id="ARBA00022771"/>
    </source>
</evidence>
<evidence type="ECO:0000256" key="22">
    <source>
        <dbReference type="PROSITE-ProRule" id="PRU00322"/>
    </source>
</evidence>
<evidence type="ECO:0000256" key="15">
    <source>
        <dbReference type="ARBA" id="ARBA00023132"/>
    </source>
</evidence>
<dbReference type="GO" id="GO:0051028">
    <property type="term" value="P:mRNA transport"/>
    <property type="evidence" value="ECO:0007669"/>
    <property type="project" value="UniProtKB-KW"/>
</dbReference>
<name>K1R712_MAGGI</name>
<dbReference type="GO" id="GO:0034058">
    <property type="term" value="P:endosomal vesicle fusion"/>
    <property type="evidence" value="ECO:0007669"/>
    <property type="project" value="TreeGrafter"/>
</dbReference>
<keyword evidence="10" id="KW-0509">mRNA transport</keyword>
<evidence type="ECO:0000256" key="12">
    <source>
        <dbReference type="ARBA" id="ARBA00022927"/>
    </source>
</evidence>
<dbReference type="GO" id="GO:0006886">
    <property type="term" value="P:intracellular protein transport"/>
    <property type="evidence" value="ECO:0007669"/>
    <property type="project" value="UniProtKB-UniRule"/>
</dbReference>
<dbReference type="GO" id="GO:0008270">
    <property type="term" value="F:zinc ion binding"/>
    <property type="evidence" value="ECO:0007669"/>
    <property type="project" value="UniProtKB-KW"/>
</dbReference>
<keyword evidence="12" id="KW-0653">Protein transport</keyword>
<evidence type="ECO:0000256" key="16">
    <source>
        <dbReference type="ARBA" id="ARBA00023136"/>
    </source>
</evidence>
<dbReference type="PROSITE" id="PS50199">
    <property type="entry name" value="ZF_RANBP2_2"/>
    <property type="match status" value="3"/>
</dbReference>
<dbReference type="GO" id="GO:0005643">
    <property type="term" value="C:nuclear pore"/>
    <property type="evidence" value="ECO:0007669"/>
    <property type="project" value="UniProtKB-SubCell"/>
</dbReference>
<keyword evidence="25" id="KW-0675">Receptor</keyword>
<keyword evidence="8" id="KW-0677">Repeat</keyword>
<keyword evidence="5" id="KW-0813">Transport</keyword>
<proteinExistence type="inferred from homology"/>
<dbReference type="InterPro" id="IPR036443">
    <property type="entry name" value="Znf_RanBP2_sf"/>
</dbReference>
<dbReference type="PANTHER" id="PTHR12894:SF27">
    <property type="entry name" value="TRANSFORMING GROWTH FACTOR-BETA RECEPTOR-ASSOCIATED PROTEIN 1"/>
    <property type="match status" value="1"/>
</dbReference>
<evidence type="ECO:0000256" key="13">
    <source>
        <dbReference type="ARBA" id="ARBA00023010"/>
    </source>
</evidence>
<keyword evidence="9 22" id="KW-0863">Zinc-finger</keyword>
<dbReference type="SMART" id="SM00160">
    <property type="entry name" value="RanBD"/>
    <property type="match status" value="1"/>
</dbReference>
<evidence type="ECO:0000256" key="2">
    <source>
        <dbReference type="ARBA" id="ARBA00004126"/>
    </source>
</evidence>
<evidence type="ECO:0000256" key="8">
    <source>
        <dbReference type="ARBA" id="ARBA00022737"/>
    </source>
</evidence>
<dbReference type="CDD" id="cd13170">
    <property type="entry name" value="RanBD_NUP50"/>
    <property type="match status" value="1"/>
</dbReference>